<gene>
    <name evidence="5" type="ORF">QQ020_04985</name>
</gene>
<dbReference type="PANTHER" id="PTHR43280">
    <property type="entry name" value="ARAC-FAMILY TRANSCRIPTIONAL REGULATOR"/>
    <property type="match status" value="1"/>
</dbReference>
<dbReference type="PANTHER" id="PTHR43280:SF27">
    <property type="entry name" value="TRANSCRIPTIONAL REGULATOR MTLR"/>
    <property type="match status" value="1"/>
</dbReference>
<evidence type="ECO:0000256" key="2">
    <source>
        <dbReference type="ARBA" id="ARBA00023125"/>
    </source>
</evidence>
<comment type="caution">
    <text evidence="5">The sequence shown here is derived from an EMBL/GenBank/DDBJ whole genome shotgun (WGS) entry which is preliminary data.</text>
</comment>
<dbReference type="InterPro" id="IPR018060">
    <property type="entry name" value="HTH_AraC"/>
</dbReference>
<evidence type="ECO:0000313" key="5">
    <source>
        <dbReference type="EMBL" id="MDN5211389.1"/>
    </source>
</evidence>
<keyword evidence="6" id="KW-1185">Reference proteome</keyword>
<dbReference type="SUPFAM" id="SSF51182">
    <property type="entry name" value="RmlC-like cupins"/>
    <property type="match status" value="1"/>
</dbReference>
<keyword evidence="1" id="KW-0805">Transcription regulation</keyword>
<dbReference type="RefSeq" id="WP_346756723.1">
    <property type="nucleotide sequence ID" value="NZ_JAUJEB010000001.1"/>
</dbReference>
<dbReference type="SUPFAM" id="SSF46689">
    <property type="entry name" value="Homeodomain-like"/>
    <property type="match status" value="2"/>
</dbReference>
<proteinExistence type="predicted"/>
<protein>
    <submittedName>
        <fullName evidence="5">AraC family transcriptional regulator</fullName>
    </submittedName>
</protein>
<dbReference type="InterPro" id="IPR009057">
    <property type="entry name" value="Homeodomain-like_sf"/>
</dbReference>
<evidence type="ECO:0000259" key="4">
    <source>
        <dbReference type="PROSITE" id="PS01124"/>
    </source>
</evidence>
<feature type="domain" description="HTH araC/xylS-type" evidence="4">
    <location>
        <begin position="187"/>
        <end position="285"/>
    </location>
</feature>
<dbReference type="EMBL" id="JAUJEB010000001">
    <property type="protein sequence ID" value="MDN5211389.1"/>
    <property type="molecule type" value="Genomic_DNA"/>
</dbReference>
<dbReference type="SMART" id="SM00342">
    <property type="entry name" value="HTH_ARAC"/>
    <property type="match status" value="1"/>
</dbReference>
<dbReference type="PROSITE" id="PS01124">
    <property type="entry name" value="HTH_ARAC_FAMILY_2"/>
    <property type="match status" value="1"/>
</dbReference>
<evidence type="ECO:0000313" key="6">
    <source>
        <dbReference type="Proteomes" id="UP001172083"/>
    </source>
</evidence>
<dbReference type="PROSITE" id="PS00041">
    <property type="entry name" value="HTH_ARAC_FAMILY_1"/>
    <property type="match status" value="1"/>
</dbReference>
<sequence>MKPELIDRSTHLSRSFNIDEHCYPHFLKVWHYHPEIELISIVNSSGTKFIGDGIKKFQPDDLILIGENVPHLWLNDPVYFQGSSELEAKALVIHFDRNFAGADFFQMPEMRALNDLLNRARHGIEFHGEIKAEIKRRLREMLQMDDFERVMALINVLKLLSATEEYEKLCSPGFINAFQKGENKRMDNVYEYIVNNFKDEISLNEIAGLTNMNKSSFCRYFRKIHNKTLTLYINEFRVGYACKLLLEEQLNISEICFESGFKNISNFNRQFKEITGLSPRNYKKKYATII</sequence>
<dbReference type="Gene3D" id="1.10.10.60">
    <property type="entry name" value="Homeodomain-like"/>
    <property type="match status" value="2"/>
</dbReference>
<keyword evidence="2" id="KW-0238">DNA-binding</keyword>
<reference evidence="5" key="1">
    <citation type="submission" date="2023-06" db="EMBL/GenBank/DDBJ databases">
        <title>Genomic of Agaribacillus aureum.</title>
        <authorList>
            <person name="Wang G."/>
        </authorList>
    </citation>
    <scope>NUCLEOTIDE SEQUENCE</scope>
    <source>
        <strain evidence="5">BMA12</strain>
    </source>
</reference>
<dbReference type="CDD" id="cd06976">
    <property type="entry name" value="cupin_MtlR-like_N"/>
    <property type="match status" value="1"/>
</dbReference>
<dbReference type="InterPro" id="IPR018062">
    <property type="entry name" value="HTH_AraC-typ_CS"/>
</dbReference>
<dbReference type="PRINTS" id="PR00032">
    <property type="entry name" value="HTHARAC"/>
</dbReference>
<dbReference type="InterPro" id="IPR020449">
    <property type="entry name" value="Tscrpt_reg_AraC-type_HTH"/>
</dbReference>
<organism evidence="5 6">
    <name type="scientific">Agaribacillus aureus</name>
    <dbReference type="NCBI Taxonomy" id="3051825"/>
    <lineage>
        <taxon>Bacteria</taxon>
        <taxon>Pseudomonadati</taxon>
        <taxon>Bacteroidota</taxon>
        <taxon>Cytophagia</taxon>
        <taxon>Cytophagales</taxon>
        <taxon>Splendidivirgaceae</taxon>
        <taxon>Agaribacillus</taxon>
    </lineage>
</organism>
<evidence type="ECO:0000256" key="1">
    <source>
        <dbReference type="ARBA" id="ARBA00023015"/>
    </source>
</evidence>
<keyword evidence="3" id="KW-0804">Transcription</keyword>
<name>A0ABT8L0Y2_9BACT</name>
<dbReference type="Pfam" id="PF12833">
    <property type="entry name" value="HTH_18"/>
    <property type="match status" value="1"/>
</dbReference>
<accession>A0ABT8L0Y2</accession>
<evidence type="ECO:0000256" key="3">
    <source>
        <dbReference type="ARBA" id="ARBA00023163"/>
    </source>
</evidence>
<dbReference type="Proteomes" id="UP001172083">
    <property type="component" value="Unassembled WGS sequence"/>
</dbReference>
<dbReference type="InterPro" id="IPR011051">
    <property type="entry name" value="RmlC_Cupin_sf"/>
</dbReference>